<feature type="non-terminal residue" evidence="3">
    <location>
        <position position="222"/>
    </location>
</feature>
<evidence type="ECO:0000259" key="2">
    <source>
        <dbReference type="Pfam" id="PF01370"/>
    </source>
</evidence>
<dbReference type="SUPFAM" id="SSF51735">
    <property type="entry name" value="NAD(P)-binding Rossmann-fold domains"/>
    <property type="match status" value="1"/>
</dbReference>
<dbReference type="EMBL" id="BARU01035806">
    <property type="protein sequence ID" value="GAH84662.1"/>
    <property type="molecule type" value="Genomic_DNA"/>
</dbReference>
<comment type="similarity">
    <text evidence="1">Belongs to the NAD(P)-dependent epimerase/dehydratase family.</text>
</comment>
<dbReference type="Pfam" id="PF01370">
    <property type="entry name" value="Epimerase"/>
    <property type="match status" value="1"/>
</dbReference>
<dbReference type="InterPro" id="IPR036291">
    <property type="entry name" value="NAD(P)-bd_dom_sf"/>
</dbReference>
<evidence type="ECO:0000313" key="3">
    <source>
        <dbReference type="EMBL" id="GAH84662.1"/>
    </source>
</evidence>
<name>X1ISG1_9ZZZZ</name>
<dbReference type="Gene3D" id="3.90.25.10">
    <property type="entry name" value="UDP-galactose 4-epimerase, domain 1"/>
    <property type="match status" value="1"/>
</dbReference>
<accession>X1ISG1</accession>
<gene>
    <name evidence="3" type="ORF">S03H2_55993</name>
</gene>
<evidence type="ECO:0000256" key="1">
    <source>
        <dbReference type="ARBA" id="ARBA00007637"/>
    </source>
</evidence>
<comment type="caution">
    <text evidence="3">The sequence shown here is derived from an EMBL/GenBank/DDBJ whole genome shotgun (WGS) entry which is preliminary data.</text>
</comment>
<dbReference type="InterPro" id="IPR001509">
    <property type="entry name" value="Epimerase_deHydtase"/>
</dbReference>
<dbReference type="Gene3D" id="3.40.50.720">
    <property type="entry name" value="NAD(P)-binding Rossmann-like Domain"/>
    <property type="match status" value="1"/>
</dbReference>
<organism evidence="3">
    <name type="scientific">marine sediment metagenome</name>
    <dbReference type="NCBI Taxonomy" id="412755"/>
    <lineage>
        <taxon>unclassified sequences</taxon>
        <taxon>metagenomes</taxon>
        <taxon>ecological metagenomes</taxon>
    </lineage>
</organism>
<dbReference type="PANTHER" id="PTHR43000">
    <property type="entry name" value="DTDP-D-GLUCOSE 4,6-DEHYDRATASE-RELATED"/>
    <property type="match status" value="1"/>
</dbReference>
<feature type="domain" description="NAD-dependent epimerase/dehydratase" evidence="2">
    <location>
        <begin position="3"/>
        <end position="222"/>
    </location>
</feature>
<reference evidence="3" key="1">
    <citation type="journal article" date="2014" name="Front. Microbiol.">
        <title>High frequency of phylogenetically diverse reductive dehalogenase-homologous genes in deep subseafloor sedimentary metagenomes.</title>
        <authorList>
            <person name="Kawai M."/>
            <person name="Futagami T."/>
            <person name="Toyoda A."/>
            <person name="Takaki Y."/>
            <person name="Nishi S."/>
            <person name="Hori S."/>
            <person name="Arai W."/>
            <person name="Tsubouchi T."/>
            <person name="Morono Y."/>
            <person name="Uchiyama I."/>
            <person name="Ito T."/>
            <person name="Fujiyama A."/>
            <person name="Inagaki F."/>
            <person name="Takami H."/>
        </authorList>
    </citation>
    <scope>NUCLEOTIDE SEQUENCE</scope>
    <source>
        <strain evidence="3">Expedition CK06-06</strain>
    </source>
</reference>
<dbReference type="AlphaFoldDB" id="X1ISG1"/>
<proteinExistence type="inferred from homology"/>
<protein>
    <recommendedName>
        <fullName evidence="2">NAD-dependent epimerase/dehydratase domain-containing protein</fullName>
    </recommendedName>
</protein>
<sequence length="222" mass="24696">MRIVITGGAGFIGSNLAEELSKEKDTEIIIVDDLSTGKTENLKTFNQNIKFVRGSITDLDLLKMIFEDVDYVFHQAAIPSVPRSIKDPIAANNANINGTLNVLVAAKDSSVKKVIYASSSSVYGDTPELPKREDMRANPKSPYAVTKLVGEYYCDVFNEVYGLKTVSLRYFNVYGPRQDPYSDYAAVIPRFINMVSENKPPVIYGDGEQTRDFTFVKDVVRA</sequence>